<evidence type="ECO:0000313" key="1">
    <source>
        <dbReference type="EMBL" id="CAF1009801.1"/>
    </source>
</evidence>
<proteinExistence type="predicted"/>
<organism evidence="1 4">
    <name type="scientific">Adineta steineri</name>
    <dbReference type="NCBI Taxonomy" id="433720"/>
    <lineage>
        <taxon>Eukaryota</taxon>
        <taxon>Metazoa</taxon>
        <taxon>Spiralia</taxon>
        <taxon>Gnathifera</taxon>
        <taxon>Rotifera</taxon>
        <taxon>Eurotatoria</taxon>
        <taxon>Bdelloidea</taxon>
        <taxon>Adinetida</taxon>
        <taxon>Adinetidae</taxon>
        <taxon>Adineta</taxon>
    </lineage>
</organism>
<dbReference type="AlphaFoldDB" id="A0A814HGC8"/>
<evidence type="ECO:0000313" key="3">
    <source>
        <dbReference type="Proteomes" id="UP000663832"/>
    </source>
</evidence>
<sequence>MCVWMAPKGLVVGVRVYYLFTPTFTPTIKVVDSIRRTGCKETDYNRLLSIGKIYHTLSLVTEESQSQDTVVIYVQQHKP</sequence>
<reference evidence="1" key="1">
    <citation type="submission" date="2021-02" db="EMBL/GenBank/DDBJ databases">
        <authorList>
            <person name="Nowell W R."/>
        </authorList>
    </citation>
    <scope>NUCLEOTIDE SEQUENCE</scope>
</reference>
<evidence type="ECO:0000313" key="4">
    <source>
        <dbReference type="Proteomes" id="UP000663877"/>
    </source>
</evidence>
<evidence type="ECO:0000313" key="2">
    <source>
        <dbReference type="EMBL" id="CAF1061826.1"/>
    </source>
</evidence>
<dbReference type="EMBL" id="CAJNOM010000107">
    <property type="protein sequence ID" value="CAF1061826.1"/>
    <property type="molecule type" value="Genomic_DNA"/>
</dbReference>
<dbReference type="EMBL" id="CAJNOI010000076">
    <property type="protein sequence ID" value="CAF1009801.1"/>
    <property type="molecule type" value="Genomic_DNA"/>
</dbReference>
<name>A0A814HGC8_9BILA</name>
<gene>
    <name evidence="1" type="ORF">BJG266_LOCUS16399</name>
    <name evidence="2" type="ORF">QVE165_LOCUS18195</name>
</gene>
<keyword evidence="3" id="KW-1185">Reference proteome</keyword>
<dbReference type="Proteomes" id="UP000663877">
    <property type="component" value="Unassembled WGS sequence"/>
</dbReference>
<accession>A0A814HGC8</accession>
<comment type="caution">
    <text evidence="1">The sequence shown here is derived from an EMBL/GenBank/DDBJ whole genome shotgun (WGS) entry which is preliminary data.</text>
</comment>
<dbReference type="Proteomes" id="UP000663832">
    <property type="component" value="Unassembled WGS sequence"/>
</dbReference>
<protein>
    <submittedName>
        <fullName evidence="1">Uncharacterized protein</fullName>
    </submittedName>
</protein>
<dbReference type="OrthoDB" id="39497at2759"/>